<organism evidence="3 4">
    <name type="scientific">Anaeramoeba ignava</name>
    <name type="common">Anaerobic marine amoeba</name>
    <dbReference type="NCBI Taxonomy" id="1746090"/>
    <lineage>
        <taxon>Eukaryota</taxon>
        <taxon>Metamonada</taxon>
        <taxon>Anaeramoebidae</taxon>
        <taxon>Anaeramoeba</taxon>
    </lineage>
</organism>
<comment type="caution">
    <text evidence="3">The sequence shown here is derived from an EMBL/GenBank/DDBJ whole genome shotgun (WGS) entry which is preliminary data.</text>
</comment>
<feature type="compositionally biased region" description="Low complexity" evidence="2">
    <location>
        <begin position="37"/>
        <end position="52"/>
    </location>
</feature>
<accession>A0A9Q0RGH7</accession>
<reference evidence="3" key="1">
    <citation type="submission" date="2022-10" db="EMBL/GenBank/DDBJ databases">
        <title>Novel sulphate-reducing endosymbionts in the free-living metamonad Anaeramoeba.</title>
        <authorList>
            <person name="Jerlstrom-Hultqvist J."/>
            <person name="Cepicka I."/>
            <person name="Gallot-Lavallee L."/>
            <person name="Salas-Leiva D."/>
            <person name="Curtis B.A."/>
            <person name="Zahonova K."/>
            <person name="Pipaliya S."/>
            <person name="Dacks J."/>
            <person name="Roger A.J."/>
        </authorList>
    </citation>
    <scope>NUCLEOTIDE SEQUENCE</scope>
    <source>
        <strain evidence="3">BMAN</strain>
    </source>
</reference>
<evidence type="ECO:0000256" key="2">
    <source>
        <dbReference type="SAM" id="MobiDB-lite"/>
    </source>
</evidence>
<evidence type="ECO:0000313" key="4">
    <source>
        <dbReference type="Proteomes" id="UP001149090"/>
    </source>
</evidence>
<protein>
    <submittedName>
        <fullName evidence="3">Uncharacterized protein</fullName>
    </submittedName>
</protein>
<feature type="region of interest" description="Disordered" evidence="2">
    <location>
        <begin position="28"/>
        <end position="52"/>
    </location>
</feature>
<dbReference type="EMBL" id="JAPDFW010000014">
    <property type="protein sequence ID" value="KAJ5080096.1"/>
    <property type="molecule type" value="Genomic_DNA"/>
</dbReference>
<keyword evidence="1" id="KW-0175">Coiled coil</keyword>
<evidence type="ECO:0000313" key="3">
    <source>
        <dbReference type="EMBL" id="KAJ5080096.1"/>
    </source>
</evidence>
<name>A0A9Q0RGH7_ANAIG</name>
<evidence type="ECO:0000256" key="1">
    <source>
        <dbReference type="SAM" id="Coils"/>
    </source>
</evidence>
<keyword evidence="4" id="KW-1185">Reference proteome</keyword>
<sequence length="110" mass="13016">MKNEKENEMKMMMMNQIQLLFWENNPFYHSDSETETETNSNSDSDSNLNLNENSIFIKKQNQESEELLDKIESQTKQIERKLKKLSQNGVSWQEINTAWEINNIISLAKN</sequence>
<dbReference type="AlphaFoldDB" id="A0A9Q0RGH7"/>
<proteinExistence type="predicted"/>
<feature type="coiled-coil region" evidence="1">
    <location>
        <begin position="57"/>
        <end position="88"/>
    </location>
</feature>
<dbReference type="Proteomes" id="UP001149090">
    <property type="component" value="Unassembled WGS sequence"/>
</dbReference>
<gene>
    <name evidence="3" type="ORF">M0811_14183</name>
</gene>